<accession>A0A6M4GF78</accession>
<dbReference type="RefSeq" id="WP_169863457.1">
    <property type="nucleotide sequence ID" value="NZ_CP053022.1"/>
</dbReference>
<name>A0A6M4GF78_SPHYA</name>
<evidence type="ECO:0000313" key="4">
    <source>
        <dbReference type="Proteomes" id="UP000502611"/>
    </source>
</evidence>
<reference evidence="3 4" key="1">
    <citation type="submission" date="2020-04" db="EMBL/GenBank/DDBJ databases">
        <title>The Whole Genome Analysis of High salt-tolerant Sphingobium yanoikuyae YC-XJ2 with Aryl organophosphorus flame retardants (aryl-OPFRs)-degrading capacity and characteristics of Related phosphotriesterase.</title>
        <authorList>
            <person name="Li X."/>
        </authorList>
    </citation>
    <scope>NUCLEOTIDE SEQUENCE [LARGE SCALE GENOMIC DNA]</scope>
    <source>
        <strain evidence="3 4">YC-XJ2</strain>
        <plasmid evidence="4">p-a-sy</plasmid>
    </source>
</reference>
<dbReference type="AlphaFoldDB" id="A0A6M4GF78"/>
<dbReference type="PANTHER" id="PTHR34580:SF1">
    <property type="entry name" value="PROTEIN PAFC"/>
    <property type="match status" value="1"/>
</dbReference>
<dbReference type="Pfam" id="PF13280">
    <property type="entry name" value="WYL"/>
    <property type="match status" value="1"/>
</dbReference>
<evidence type="ECO:0000259" key="1">
    <source>
        <dbReference type="Pfam" id="PF13280"/>
    </source>
</evidence>
<keyword evidence="3" id="KW-0614">Plasmid</keyword>
<dbReference type="Pfam" id="PF25583">
    <property type="entry name" value="WCX"/>
    <property type="match status" value="1"/>
</dbReference>
<organism evidence="3 4">
    <name type="scientific">Sphingobium yanoikuyae</name>
    <name type="common">Sphingomonas yanoikuyae</name>
    <dbReference type="NCBI Taxonomy" id="13690"/>
    <lineage>
        <taxon>Bacteria</taxon>
        <taxon>Pseudomonadati</taxon>
        <taxon>Pseudomonadota</taxon>
        <taxon>Alphaproteobacteria</taxon>
        <taxon>Sphingomonadales</taxon>
        <taxon>Sphingomonadaceae</taxon>
        <taxon>Sphingobium</taxon>
    </lineage>
</organism>
<protein>
    <submittedName>
        <fullName evidence="3">WYL domain-containing protein</fullName>
    </submittedName>
</protein>
<dbReference type="InterPro" id="IPR026881">
    <property type="entry name" value="WYL_dom"/>
</dbReference>
<feature type="domain" description="WYL" evidence="1">
    <location>
        <begin position="2"/>
        <end position="63"/>
    </location>
</feature>
<dbReference type="Proteomes" id="UP000502611">
    <property type="component" value="Plasmid p-A-Sy"/>
</dbReference>
<dbReference type="EMBL" id="CP053022">
    <property type="protein sequence ID" value="QJR05688.1"/>
    <property type="molecule type" value="Genomic_DNA"/>
</dbReference>
<feature type="domain" description="WCX" evidence="2">
    <location>
        <begin position="93"/>
        <end position="166"/>
    </location>
</feature>
<sequence>MQEALLRSCCLDIAYQSQSETTPRLRRVEPWGLATGPLAYLVAKPVGEARTLRNYRVDRIAQAALSSQPAVVPEDWDLDRWMTDSIGVFHGDAHDIVLRVRPSAVERALRWRFHSRQLIERDGDELVVRFRAGGLRELAEHLFTWGDGIRIEAPAALQATMRERIALAASAL</sequence>
<gene>
    <name evidence="3" type="ORF">HH800_25835</name>
</gene>
<geneLocation type="plasmid" evidence="4">
    <name>p-a-sy</name>
</geneLocation>
<dbReference type="PANTHER" id="PTHR34580">
    <property type="match status" value="1"/>
</dbReference>
<dbReference type="InterPro" id="IPR057727">
    <property type="entry name" value="WCX_dom"/>
</dbReference>
<evidence type="ECO:0000313" key="3">
    <source>
        <dbReference type="EMBL" id="QJR05688.1"/>
    </source>
</evidence>
<evidence type="ECO:0000259" key="2">
    <source>
        <dbReference type="Pfam" id="PF25583"/>
    </source>
</evidence>
<proteinExistence type="predicted"/>
<dbReference type="PROSITE" id="PS52050">
    <property type="entry name" value="WYL"/>
    <property type="match status" value="1"/>
</dbReference>
<dbReference type="InterPro" id="IPR051534">
    <property type="entry name" value="CBASS_pafABC_assoc_protein"/>
</dbReference>